<evidence type="ECO:0000313" key="1">
    <source>
        <dbReference type="EMBL" id="KYN21449.1"/>
    </source>
</evidence>
<name>A0A151J927_9HYME</name>
<dbReference type="PANTHER" id="PTHR46704:SF1">
    <property type="entry name" value="TELOMERE LENGTH REGULATION PROTEIN TEL2 HOMOLOG"/>
    <property type="match status" value="1"/>
</dbReference>
<sequence length="400" mass="45857">MLLHKVPWKTGTTFATVTSSYITYLKSNYGDNVTIVFDGYDDLTTKSSERDRRSKKFISVEYRFNENTKVAVEKGKFLSNNNNKKNFIKLLHDCRVRENFKSITCKGDADRTIATEAIVNDYFPDKKVVVVSEDIDVLVILTALAEDQEIYFLKPKSSSGTVRKKIFSTKSLDSRYANVKKRILFAHAFTGCDTTSAFFNRGKKSFFDIINRDTPVSKKLCKAVDLFRMHVESVDELLDGGVDCLLELYGYKLKISGDNLTPKQKLSKARYDMFLKKNTLHMKSTKKNTVNIATLPLAINGFREHLKRVYYQVQSWIGFLTQSNEVPTLNPTDWGWKLNSMVRAMCLHRANFLHKRRKLTCVSIDIYVGLSRSIACKSSALAREIDGQKQTARQFQNRNE</sequence>
<dbReference type="AlphaFoldDB" id="A0A151J927"/>
<gene>
    <name evidence="1" type="ORF">ALC57_06175</name>
</gene>
<keyword evidence="2" id="KW-1185">Reference proteome</keyword>
<proteinExistence type="predicted"/>
<reference evidence="1 2" key="1">
    <citation type="submission" date="2015-09" db="EMBL/GenBank/DDBJ databases">
        <title>Trachymyrmex cornetzi WGS genome.</title>
        <authorList>
            <person name="Nygaard S."/>
            <person name="Hu H."/>
            <person name="Boomsma J."/>
            <person name="Zhang G."/>
        </authorList>
    </citation>
    <scope>NUCLEOTIDE SEQUENCE [LARGE SCALE GENOMIC DNA]</scope>
    <source>
        <strain evidence="1">Tcor2-1</strain>
        <tissue evidence="1">Whole body</tissue>
    </source>
</reference>
<dbReference type="EMBL" id="KQ979448">
    <property type="protein sequence ID" value="KYN21449.1"/>
    <property type="molecule type" value="Genomic_DNA"/>
</dbReference>
<evidence type="ECO:0000313" key="2">
    <source>
        <dbReference type="Proteomes" id="UP000078492"/>
    </source>
</evidence>
<protein>
    <submittedName>
        <fullName evidence="1">Uncharacterized protein</fullName>
    </submittedName>
</protein>
<organism evidence="1 2">
    <name type="scientific">Trachymyrmex cornetzi</name>
    <dbReference type="NCBI Taxonomy" id="471704"/>
    <lineage>
        <taxon>Eukaryota</taxon>
        <taxon>Metazoa</taxon>
        <taxon>Ecdysozoa</taxon>
        <taxon>Arthropoda</taxon>
        <taxon>Hexapoda</taxon>
        <taxon>Insecta</taxon>
        <taxon>Pterygota</taxon>
        <taxon>Neoptera</taxon>
        <taxon>Endopterygota</taxon>
        <taxon>Hymenoptera</taxon>
        <taxon>Apocrita</taxon>
        <taxon>Aculeata</taxon>
        <taxon>Formicoidea</taxon>
        <taxon>Formicidae</taxon>
        <taxon>Myrmicinae</taxon>
        <taxon>Trachymyrmex</taxon>
    </lineage>
</organism>
<dbReference type="PANTHER" id="PTHR46704">
    <property type="entry name" value="CXC DOMAIN-CONTAINING PROTEIN-RELATED"/>
    <property type="match status" value="1"/>
</dbReference>
<accession>A0A151J927</accession>
<dbReference type="Proteomes" id="UP000078492">
    <property type="component" value="Unassembled WGS sequence"/>
</dbReference>